<evidence type="ECO:0000313" key="1">
    <source>
        <dbReference type="EMBL" id="HJB38906.1"/>
    </source>
</evidence>
<name>A0A9D2M028_9FIRM</name>
<dbReference type="AlphaFoldDB" id="A0A9D2M028"/>
<sequence>MIGSLIKITSTPIQLEYDVQPAQFTVKQRSLVPTADSVHTEPAQMNIHSDFTKVRIDTYEARKSLGQYNLSDFAKAQAQQGLQQVSDVTVRASQFGWQVSENFHKGVSIAQIASQRMYEQPSMVMEFLPKGGAQLSWDPAVCNIDYQMGSVNYQWPRPSMEMEYTPAEFNVTVVQYPSVNIEYLGTPNYVPPSADPNYEAEA</sequence>
<comment type="caution">
    <text evidence="1">The sequence shown here is derived from an EMBL/GenBank/DDBJ whole genome shotgun (WGS) entry which is preliminary data.</text>
</comment>
<gene>
    <name evidence="1" type="ORF">H9943_00745</name>
</gene>
<dbReference type="EMBL" id="DWYA01000008">
    <property type="protein sequence ID" value="HJB38906.1"/>
    <property type="molecule type" value="Genomic_DNA"/>
</dbReference>
<proteinExistence type="predicted"/>
<dbReference type="Proteomes" id="UP000824209">
    <property type="component" value="Unassembled WGS sequence"/>
</dbReference>
<reference evidence="1" key="1">
    <citation type="journal article" date="2021" name="PeerJ">
        <title>Extensive microbial diversity within the chicken gut microbiome revealed by metagenomics and culture.</title>
        <authorList>
            <person name="Gilroy R."/>
            <person name="Ravi A."/>
            <person name="Getino M."/>
            <person name="Pursley I."/>
            <person name="Horton D.L."/>
            <person name="Alikhan N.F."/>
            <person name="Baker D."/>
            <person name="Gharbi K."/>
            <person name="Hall N."/>
            <person name="Watson M."/>
            <person name="Adriaenssens E.M."/>
            <person name="Foster-Nyarko E."/>
            <person name="Jarju S."/>
            <person name="Secka A."/>
            <person name="Antonio M."/>
            <person name="Oren A."/>
            <person name="Chaudhuri R.R."/>
            <person name="La Ragione R."/>
            <person name="Hildebrand F."/>
            <person name="Pallen M.J."/>
        </authorList>
    </citation>
    <scope>NUCLEOTIDE SEQUENCE</scope>
    <source>
        <strain evidence="1">ChiBcec8-14828</strain>
    </source>
</reference>
<dbReference type="Pfam" id="PF20074">
    <property type="entry name" value="DUF6470"/>
    <property type="match status" value="1"/>
</dbReference>
<evidence type="ECO:0000313" key="2">
    <source>
        <dbReference type="Proteomes" id="UP000824209"/>
    </source>
</evidence>
<reference evidence="1" key="2">
    <citation type="submission" date="2021-04" db="EMBL/GenBank/DDBJ databases">
        <authorList>
            <person name="Gilroy R."/>
        </authorList>
    </citation>
    <scope>NUCLEOTIDE SEQUENCE</scope>
    <source>
        <strain evidence="1">ChiBcec8-14828</strain>
    </source>
</reference>
<protein>
    <submittedName>
        <fullName evidence="1">Uncharacterized protein</fullName>
    </submittedName>
</protein>
<organism evidence="1 2">
    <name type="scientific">Candidatus Ruthenibacterium avium</name>
    <dbReference type="NCBI Taxonomy" id="2838751"/>
    <lineage>
        <taxon>Bacteria</taxon>
        <taxon>Bacillati</taxon>
        <taxon>Bacillota</taxon>
        <taxon>Clostridia</taxon>
        <taxon>Eubacteriales</taxon>
        <taxon>Oscillospiraceae</taxon>
        <taxon>Ruthenibacterium</taxon>
    </lineage>
</organism>
<accession>A0A9D2M028</accession>
<dbReference type="InterPro" id="IPR045527">
    <property type="entry name" value="DUF6470"/>
</dbReference>